<dbReference type="Gene3D" id="1.10.3720.10">
    <property type="entry name" value="MetI-like"/>
    <property type="match status" value="1"/>
</dbReference>
<evidence type="ECO:0000313" key="10">
    <source>
        <dbReference type="Proteomes" id="UP000600247"/>
    </source>
</evidence>
<dbReference type="EMBL" id="BMHY01000017">
    <property type="protein sequence ID" value="GGG87136.1"/>
    <property type="molecule type" value="Genomic_DNA"/>
</dbReference>
<name>A0A917HRF7_9BACL</name>
<dbReference type="PROSITE" id="PS50928">
    <property type="entry name" value="ABC_TM1"/>
    <property type="match status" value="1"/>
</dbReference>
<comment type="caution">
    <text evidence="9">The sequence shown here is derived from an EMBL/GenBank/DDBJ whole genome shotgun (WGS) entry which is preliminary data.</text>
</comment>
<feature type="transmembrane region" description="Helical" evidence="7">
    <location>
        <begin position="139"/>
        <end position="159"/>
    </location>
</feature>
<dbReference type="GO" id="GO:0055085">
    <property type="term" value="P:transmembrane transport"/>
    <property type="evidence" value="ECO:0007669"/>
    <property type="project" value="InterPro"/>
</dbReference>
<keyword evidence="3" id="KW-1003">Cell membrane</keyword>
<sequence length="274" mass="30412">MIKKPLIALVFLFLLVISIVVNLPVITMVLNSFKSNTEIMTSTQVMPQHWTMENYLFVNDKSAFWQQFINSIIVTSLTVVATILIGALAGYAISRFRTRLTGSFSVVLLLLQMFPFVLIMLPLFLAFRSLHLIDTLTGVILIQTSISLPVSVLMFRGFFDSIPGEIEEAAWMDGCNRWSTFTRIVLPISGPGIAAVSIFTILLSWNDYIIPNIFIKKESLMTLPLGLQMFMQQNATQWGGLTAAATLSALPILIFLLFVQKYIAYGAASGSVKG</sequence>
<evidence type="ECO:0000256" key="6">
    <source>
        <dbReference type="ARBA" id="ARBA00023136"/>
    </source>
</evidence>
<organism evidence="9 10">
    <name type="scientific">Paenibacillus radicis</name>
    <name type="common">ex Gao et al. 2016</name>
    <dbReference type="NCBI Taxonomy" id="1737354"/>
    <lineage>
        <taxon>Bacteria</taxon>
        <taxon>Bacillati</taxon>
        <taxon>Bacillota</taxon>
        <taxon>Bacilli</taxon>
        <taxon>Bacillales</taxon>
        <taxon>Paenibacillaceae</taxon>
        <taxon>Paenibacillus</taxon>
    </lineage>
</organism>
<evidence type="ECO:0000256" key="4">
    <source>
        <dbReference type="ARBA" id="ARBA00022692"/>
    </source>
</evidence>
<dbReference type="GO" id="GO:0005886">
    <property type="term" value="C:plasma membrane"/>
    <property type="evidence" value="ECO:0007669"/>
    <property type="project" value="UniProtKB-SubCell"/>
</dbReference>
<evidence type="ECO:0000256" key="5">
    <source>
        <dbReference type="ARBA" id="ARBA00022989"/>
    </source>
</evidence>
<keyword evidence="6 7" id="KW-0472">Membrane</keyword>
<dbReference type="InterPro" id="IPR000515">
    <property type="entry name" value="MetI-like"/>
</dbReference>
<evidence type="ECO:0000256" key="7">
    <source>
        <dbReference type="RuleBase" id="RU363032"/>
    </source>
</evidence>
<keyword evidence="10" id="KW-1185">Reference proteome</keyword>
<keyword evidence="2 7" id="KW-0813">Transport</keyword>
<accession>A0A917HRF7</accession>
<comment type="subcellular location">
    <subcellularLocation>
        <location evidence="1 7">Cell membrane</location>
        <topology evidence="1 7">Multi-pass membrane protein</topology>
    </subcellularLocation>
</comment>
<dbReference type="InterPro" id="IPR035906">
    <property type="entry name" value="MetI-like_sf"/>
</dbReference>
<feature type="transmembrane region" description="Helical" evidence="7">
    <location>
        <begin position="106"/>
        <end position="127"/>
    </location>
</feature>
<evidence type="ECO:0000256" key="3">
    <source>
        <dbReference type="ARBA" id="ARBA00022475"/>
    </source>
</evidence>
<dbReference type="SUPFAM" id="SSF161098">
    <property type="entry name" value="MetI-like"/>
    <property type="match status" value="1"/>
</dbReference>
<comment type="similarity">
    <text evidence="7">Belongs to the binding-protein-dependent transport system permease family.</text>
</comment>
<evidence type="ECO:0000259" key="8">
    <source>
        <dbReference type="PROSITE" id="PS50928"/>
    </source>
</evidence>
<dbReference type="Pfam" id="PF00528">
    <property type="entry name" value="BPD_transp_1"/>
    <property type="match status" value="1"/>
</dbReference>
<feature type="transmembrane region" description="Helical" evidence="7">
    <location>
        <begin position="180"/>
        <end position="205"/>
    </location>
</feature>
<dbReference type="AlphaFoldDB" id="A0A917HRF7"/>
<proteinExistence type="inferred from homology"/>
<reference evidence="9 10" key="1">
    <citation type="journal article" date="2014" name="Int. J. Syst. Evol. Microbiol.">
        <title>Complete genome sequence of Corynebacterium casei LMG S-19264T (=DSM 44701T), isolated from a smear-ripened cheese.</title>
        <authorList>
            <consortium name="US DOE Joint Genome Institute (JGI-PGF)"/>
            <person name="Walter F."/>
            <person name="Albersmeier A."/>
            <person name="Kalinowski J."/>
            <person name="Ruckert C."/>
        </authorList>
    </citation>
    <scope>NUCLEOTIDE SEQUENCE [LARGE SCALE GENOMIC DNA]</scope>
    <source>
        <strain evidence="9 10">CGMCC 1.15286</strain>
    </source>
</reference>
<protein>
    <submittedName>
        <fullName evidence="9">ABC transporter permease</fullName>
    </submittedName>
</protein>
<keyword evidence="4 7" id="KW-0812">Transmembrane</keyword>
<dbReference type="Proteomes" id="UP000600247">
    <property type="component" value="Unassembled WGS sequence"/>
</dbReference>
<feature type="domain" description="ABC transmembrane type-1" evidence="8">
    <location>
        <begin position="68"/>
        <end position="259"/>
    </location>
</feature>
<dbReference type="RefSeq" id="WP_188892582.1">
    <property type="nucleotide sequence ID" value="NZ_BMHY01000017.1"/>
</dbReference>
<evidence type="ECO:0000256" key="2">
    <source>
        <dbReference type="ARBA" id="ARBA00022448"/>
    </source>
</evidence>
<dbReference type="PANTHER" id="PTHR32243:SF18">
    <property type="entry name" value="INNER MEMBRANE ABC TRANSPORTER PERMEASE PROTEIN YCJP"/>
    <property type="match status" value="1"/>
</dbReference>
<keyword evidence="5 7" id="KW-1133">Transmembrane helix</keyword>
<feature type="transmembrane region" description="Helical" evidence="7">
    <location>
        <begin position="238"/>
        <end position="259"/>
    </location>
</feature>
<dbReference type="PANTHER" id="PTHR32243">
    <property type="entry name" value="MALTOSE TRANSPORT SYSTEM PERMEASE-RELATED"/>
    <property type="match status" value="1"/>
</dbReference>
<evidence type="ECO:0000313" key="9">
    <source>
        <dbReference type="EMBL" id="GGG87136.1"/>
    </source>
</evidence>
<dbReference type="InterPro" id="IPR050901">
    <property type="entry name" value="BP-dep_ABC_trans_perm"/>
</dbReference>
<feature type="transmembrane region" description="Helical" evidence="7">
    <location>
        <begin position="68"/>
        <end position="94"/>
    </location>
</feature>
<evidence type="ECO:0000256" key="1">
    <source>
        <dbReference type="ARBA" id="ARBA00004651"/>
    </source>
</evidence>
<gene>
    <name evidence="9" type="ORF">GCM10010918_51770</name>
</gene>
<dbReference type="CDD" id="cd06261">
    <property type="entry name" value="TM_PBP2"/>
    <property type="match status" value="1"/>
</dbReference>